<evidence type="ECO:0000313" key="1">
    <source>
        <dbReference type="WBParaSite" id="MCU_010295-RA"/>
    </source>
</evidence>
<dbReference type="AlphaFoldDB" id="A0A5K3FT20"/>
<dbReference type="WBParaSite" id="MCU_010295-RA">
    <property type="protein sequence ID" value="MCU_010295-RA"/>
    <property type="gene ID" value="MCU_010295"/>
</dbReference>
<proteinExistence type="predicted"/>
<sequence length="148" mass="15962">NRGSSPQTGAHSKLQSRIHLTEARLRLNYQGYVLLQGRVSNGSLISWSGGAVCGRCKHSVNPLRIACLLLVENGVTMALFVVNPTPELTVGLSNGEGSWWPNWPVCDVVRCSQGSSTDFVNFRVGGNFAPTSSIALMSARRPDEFCVA</sequence>
<name>A0A5K3FT20_MESCO</name>
<reference evidence="1" key="1">
    <citation type="submission" date="2019-11" db="UniProtKB">
        <authorList>
            <consortium name="WormBaseParasite"/>
        </authorList>
    </citation>
    <scope>IDENTIFICATION</scope>
</reference>
<protein>
    <submittedName>
        <fullName evidence="1">Alpha-galactosidase</fullName>
    </submittedName>
</protein>
<organism evidence="1">
    <name type="scientific">Mesocestoides corti</name>
    <name type="common">Flatworm</name>
    <dbReference type="NCBI Taxonomy" id="53468"/>
    <lineage>
        <taxon>Eukaryota</taxon>
        <taxon>Metazoa</taxon>
        <taxon>Spiralia</taxon>
        <taxon>Lophotrochozoa</taxon>
        <taxon>Platyhelminthes</taxon>
        <taxon>Cestoda</taxon>
        <taxon>Eucestoda</taxon>
        <taxon>Cyclophyllidea</taxon>
        <taxon>Mesocestoididae</taxon>
        <taxon>Mesocestoides</taxon>
    </lineage>
</organism>
<accession>A0A5K3FT20</accession>